<feature type="non-terminal residue" evidence="2">
    <location>
        <position position="150"/>
    </location>
</feature>
<feature type="compositionally biased region" description="Basic residues" evidence="1">
    <location>
        <begin position="122"/>
        <end position="137"/>
    </location>
</feature>
<evidence type="ECO:0000256" key="1">
    <source>
        <dbReference type="SAM" id="MobiDB-lite"/>
    </source>
</evidence>
<dbReference type="EMBL" id="CADCTP010000082">
    <property type="protein sequence ID" value="CAA9226848.1"/>
    <property type="molecule type" value="Genomic_DNA"/>
</dbReference>
<feature type="region of interest" description="Disordered" evidence="1">
    <location>
        <begin position="39"/>
        <end position="104"/>
    </location>
</feature>
<feature type="non-terminal residue" evidence="2">
    <location>
        <position position="1"/>
    </location>
</feature>
<feature type="compositionally biased region" description="Basic residues" evidence="1">
    <location>
        <begin position="58"/>
        <end position="70"/>
    </location>
</feature>
<proteinExistence type="predicted"/>
<feature type="compositionally biased region" description="Low complexity" evidence="1">
    <location>
        <begin position="89"/>
        <end position="104"/>
    </location>
</feature>
<protein>
    <submittedName>
        <fullName evidence="2">AIG2-like domain protein</fullName>
    </submittedName>
</protein>
<feature type="region of interest" description="Disordered" evidence="1">
    <location>
        <begin position="118"/>
        <end position="138"/>
    </location>
</feature>
<sequence length="150" mass="15350">GSVRGLRVQHGSGADDPARPALAGRRHGVDHRLVAHLRRGGPRLGGGAGHAGGVAGRARVRRALRRHPVRRGAPGLLGGRRHRALPQDPAAGAHPGPRRPGLGVRAGRLRGRAAVGALPRGAGRRGRAGRGAGRLRHPAADAALPQVLAL</sequence>
<gene>
    <name evidence="2" type="ORF">AVDCRST_MAG41-772</name>
</gene>
<reference evidence="2" key="1">
    <citation type="submission" date="2020-02" db="EMBL/GenBank/DDBJ databases">
        <authorList>
            <person name="Meier V. D."/>
        </authorList>
    </citation>
    <scope>NUCLEOTIDE SEQUENCE</scope>
    <source>
        <strain evidence="2">AVDCRST_MAG41</strain>
    </source>
</reference>
<evidence type="ECO:0000313" key="2">
    <source>
        <dbReference type="EMBL" id="CAA9226848.1"/>
    </source>
</evidence>
<feature type="compositionally biased region" description="Gly residues" evidence="1">
    <location>
        <begin position="42"/>
        <end position="55"/>
    </location>
</feature>
<dbReference type="AlphaFoldDB" id="A0A6J4HK87"/>
<organism evidence="2">
    <name type="scientific">uncultured Mycobacteriales bacterium</name>
    <dbReference type="NCBI Taxonomy" id="581187"/>
    <lineage>
        <taxon>Bacteria</taxon>
        <taxon>Bacillati</taxon>
        <taxon>Actinomycetota</taxon>
        <taxon>Actinomycetes</taxon>
        <taxon>Mycobacteriales</taxon>
        <taxon>environmental samples</taxon>
    </lineage>
</organism>
<name>A0A6J4HK87_9ACTN</name>
<accession>A0A6J4HK87</accession>
<feature type="region of interest" description="Disordered" evidence="1">
    <location>
        <begin position="1"/>
        <end position="27"/>
    </location>
</feature>